<reference evidence="1 2" key="1">
    <citation type="submission" date="2019-10" db="EMBL/GenBank/DDBJ databases">
        <authorList>
            <person name="Palmer J.M."/>
        </authorList>
    </citation>
    <scope>NUCLEOTIDE SEQUENCE [LARGE SCALE GENOMIC DNA]</scope>
    <source>
        <strain evidence="1 2">TWF694</strain>
    </source>
</reference>
<protein>
    <submittedName>
        <fullName evidence="1">Uncharacterized protein</fullName>
    </submittedName>
</protein>
<dbReference type="Proteomes" id="UP001365542">
    <property type="component" value="Unassembled WGS sequence"/>
</dbReference>
<dbReference type="EMBL" id="JAVHJO010000002">
    <property type="protein sequence ID" value="KAK6543106.1"/>
    <property type="molecule type" value="Genomic_DNA"/>
</dbReference>
<dbReference type="AlphaFoldDB" id="A0AAV9XMA9"/>
<proteinExistence type="predicted"/>
<organism evidence="1 2">
    <name type="scientific">Orbilia ellipsospora</name>
    <dbReference type="NCBI Taxonomy" id="2528407"/>
    <lineage>
        <taxon>Eukaryota</taxon>
        <taxon>Fungi</taxon>
        <taxon>Dikarya</taxon>
        <taxon>Ascomycota</taxon>
        <taxon>Pezizomycotina</taxon>
        <taxon>Orbiliomycetes</taxon>
        <taxon>Orbiliales</taxon>
        <taxon>Orbiliaceae</taxon>
        <taxon>Orbilia</taxon>
    </lineage>
</organism>
<sequence length="140" mass="15545">MGTITFSIFEAFIENVRDMTKYGEDDSVKAFINQVIASRQVAIVIDELESGHSSCRVNNTSVLEVVFKTGNFGTNMRDAVYELEKALDVSFAQTNKGEIPLAATRSFQKNFLDQKAELEKSIAEEMLGTNLTLLANPNEI</sequence>
<comment type="caution">
    <text evidence="1">The sequence shown here is derived from an EMBL/GenBank/DDBJ whole genome shotgun (WGS) entry which is preliminary data.</text>
</comment>
<evidence type="ECO:0000313" key="2">
    <source>
        <dbReference type="Proteomes" id="UP001365542"/>
    </source>
</evidence>
<gene>
    <name evidence="1" type="ORF">TWF694_007027</name>
</gene>
<accession>A0AAV9XMA9</accession>
<evidence type="ECO:0000313" key="1">
    <source>
        <dbReference type="EMBL" id="KAK6543106.1"/>
    </source>
</evidence>
<keyword evidence="2" id="KW-1185">Reference proteome</keyword>
<name>A0AAV9XMA9_9PEZI</name>